<gene>
    <name evidence="1" type="ordered locus">LILAB_14745</name>
</gene>
<dbReference type="HOGENOM" id="CLU_3218972_0_0_7"/>
<reference evidence="1 2" key="1">
    <citation type="journal article" date="2011" name="J. Bacteriol.">
        <title>Genome sequence of the halotolerant marine bacterium Myxococcus fulvus HW-1.</title>
        <authorList>
            <person name="Li Z.F."/>
            <person name="Li X."/>
            <person name="Liu H."/>
            <person name="Liu X."/>
            <person name="Han K."/>
            <person name="Wu Z.H."/>
            <person name="Hu W."/>
            <person name="Li F.F."/>
            <person name="Li Y.Z."/>
        </authorList>
    </citation>
    <scope>NUCLEOTIDE SEQUENCE [LARGE SCALE GENOMIC DNA]</scope>
    <source>
        <strain evidence="2">ATCC BAA-855 / HW-1</strain>
    </source>
</reference>
<organism evidence="1 2">
    <name type="scientific">Myxococcus fulvus (strain ATCC BAA-855 / HW-1)</name>
    <dbReference type="NCBI Taxonomy" id="483219"/>
    <lineage>
        <taxon>Bacteria</taxon>
        <taxon>Pseudomonadati</taxon>
        <taxon>Myxococcota</taxon>
        <taxon>Myxococcia</taxon>
        <taxon>Myxococcales</taxon>
        <taxon>Cystobacterineae</taxon>
        <taxon>Myxococcaceae</taxon>
        <taxon>Myxococcus</taxon>
    </lineage>
</organism>
<dbReference type="KEGG" id="mfu:LILAB_14745"/>
<dbReference type="EMBL" id="CP002830">
    <property type="protein sequence ID" value="AEI64854.1"/>
    <property type="molecule type" value="Genomic_DNA"/>
</dbReference>
<sequence>MRRAASLTWLSFITGMTVMASELAASRLVVPSFGSGTSSGERLP</sequence>
<dbReference type="STRING" id="483219.LILAB_14745"/>
<accession>F8CFN5</accession>
<dbReference type="Proteomes" id="UP000000488">
    <property type="component" value="Chromosome"/>
</dbReference>
<evidence type="ECO:0000313" key="1">
    <source>
        <dbReference type="EMBL" id="AEI64854.1"/>
    </source>
</evidence>
<name>F8CFN5_MYXFH</name>
<evidence type="ECO:0000313" key="2">
    <source>
        <dbReference type="Proteomes" id="UP000000488"/>
    </source>
</evidence>
<proteinExistence type="predicted"/>
<protein>
    <submittedName>
        <fullName evidence="1">Uncharacterized protein</fullName>
    </submittedName>
</protein>
<dbReference type="AlphaFoldDB" id="F8CFN5"/>